<gene>
    <name evidence="2" type="ORF">GIB67_012076</name>
</gene>
<evidence type="ECO:0000313" key="2">
    <source>
        <dbReference type="EMBL" id="KAF6142227.1"/>
    </source>
</evidence>
<feature type="region of interest" description="Disordered" evidence="1">
    <location>
        <begin position="1"/>
        <end position="127"/>
    </location>
</feature>
<feature type="compositionally biased region" description="Basic and acidic residues" evidence="1">
    <location>
        <begin position="207"/>
        <end position="223"/>
    </location>
</feature>
<reference evidence="2 3" key="1">
    <citation type="journal article" date="2020" name="IScience">
        <title>Genome Sequencing of the Endangered Kingdonia uniflora (Circaeasteraceae, Ranunculales) Reveals Potential Mechanisms of Evolutionary Specialization.</title>
        <authorList>
            <person name="Sun Y."/>
            <person name="Deng T."/>
            <person name="Zhang A."/>
            <person name="Moore M.J."/>
            <person name="Landis J.B."/>
            <person name="Lin N."/>
            <person name="Zhang H."/>
            <person name="Zhang X."/>
            <person name="Huang J."/>
            <person name="Zhang X."/>
            <person name="Sun H."/>
            <person name="Wang H."/>
        </authorList>
    </citation>
    <scope>NUCLEOTIDE SEQUENCE [LARGE SCALE GENOMIC DNA]</scope>
    <source>
        <strain evidence="2">TB1705</strain>
        <tissue evidence="2">Leaf</tissue>
    </source>
</reference>
<evidence type="ECO:0000313" key="3">
    <source>
        <dbReference type="Proteomes" id="UP000541444"/>
    </source>
</evidence>
<sequence length="370" mass="41224">MTGGTNPKAPSSSSSHKNNINNNKSSSSSSSHRKSRWENPNNNNNNNNNNKFVADSNKSEKPQTSIVTPKGKDSLLGPGPSKPSSDSIPPLTPLPPPPPPPSGPQFPDPVAVAGFAPPPPAPAPAPAAAYGFQMLDRRSITLADSSVRSYFALPPDYQDFAPPIRPFDRERERERERDRFLPFGGPTFGLERHFPPGGGGRMSPPDRPYERAHDRLNEREENYGRGGQSDYWKSLGLDARVPESSQKRKFGEEDGEEREGRDKFAWHRQQLLQYGNPNSNTSNNDYLAGTSSSPFRRDPFEDMRSSSRQMRVSGDYDLGSRREANLSHPDVDPKALKNAFLKYVKSVFENKEKYLEDKKQRPLECVACGR</sequence>
<dbReference type="EMBL" id="JACGCM010002271">
    <property type="protein sequence ID" value="KAF6142227.1"/>
    <property type="molecule type" value="Genomic_DNA"/>
</dbReference>
<protein>
    <submittedName>
        <fullName evidence="2">Uncharacterized protein</fullName>
    </submittedName>
</protein>
<keyword evidence="3" id="KW-1185">Reference proteome</keyword>
<feature type="compositionally biased region" description="Pro residues" evidence="1">
    <location>
        <begin position="116"/>
        <end position="125"/>
    </location>
</feature>
<feature type="compositionally biased region" description="Basic and acidic residues" evidence="1">
    <location>
        <begin position="245"/>
        <end position="265"/>
    </location>
</feature>
<feature type="region of interest" description="Disordered" evidence="1">
    <location>
        <begin position="153"/>
        <end position="331"/>
    </location>
</feature>
<feature type="compositionally biased region" description="Basic and acidic residues" evidence="1">
    <location>
        <begin position="166"/>
        <end position="180"/>
    </location>
</feature>
<name>A0A7J7LHW5_9MAGN</name>
<organism evidence="2 3">
    <name type="scientific">Kingdonia uniflora</name>
    <dbReference type="NCBI Taxonomy" id="39325"/>
    <lineage>
        <taxon>Eukaryota</taxon>
        <taxon>Viridiplantae</taxon>
        <taxon>Streptophyta</taxon>
        <taxon>Embryophyta</taxon>
        <taxon>Tracheophyta</taxon>
        <taxon>Spermatophyta</taxon>
        <taxon>Magnoliopsida</taxon>
        <taxon>Ranunculales</taxon>
        <taxon>Circaeasteraceae</taxon>
        <taxon>Kingdonia</taxon>
    </lineage>
</organism>
<feature type="compositionally biased region" description="Basic and acidic residues" evidence="1">
    <location>
        <begin position="295"/>
        <end position="305"/>
    </location>
</feature>
<feature type="compositionally biased region" description="Low complexity" evidence="1">
    <location>
        <begin position="11"/>
        <end position="30"/>
    </location>
</feature>
<accession>A0A7J7LHW5</accession>
<feature type="compositionally biased region" description="Polar residues" evidence="1">
    <location>
        <begin position="1"/>
        <end position="10"/>
    </location>
</feature>
<evidence type="ECO:0000256" key="1">
    <source>
        <dbReference type="SAM" id="MobiDB-lite"/>
    </source>
</evidence>
<feature type="compositionally biased region" description="Low complexity" evidence="1">
    <location>
        <begin position="74"/>
        <end position="89"/>
    </location>
</feature>
<proteinExistence type="predicted"/>
<dbReference type="OrthoDB" id="1915348at2759"/>
<dbReference type="AlphaFoldDB" id="A0A7J7LHW5"/>
<comment type="caution">
    <text evidence="2">The sequence shown here is derived from an EMBL/GenBank/DDBJ whole genome shotgun (WGS) entry which is preliminary data.</text>
</comment>
<dbReference type="Proteomes" id="UP000541444">
    <property type="component" value="Unassembled WGS sequence"/>
</dbReference>
<feature type="compositionally biased region" description="Polar residues" evidence="1">
    <location>
        <begin position="270"/>
        <end position="294"/>
    </location>
</feature>
<feature type="compositionally biased region" description="Pro residues" evidence="1">
    <location>
        <begin position="90"/>
        <end position="107"/>
    </location>
</feature>
<feature type="compositionally biased region" description="Basic and acidic residues" evidence="1">
    <location>
        <begin position="318"/>
        <end position="331"/>
    </location>
</feature>
<feature type="compositionally biased region" description="Low complexity" evidence="1">
    <location>
        <begin position="39"/>
        <end position="50"/>
    </location>
</feature>